<dbReference type="Pfam" id="PF00440">
    <property type="entry name" value="TetR_N"/>
    <property type="match status" value="1"/>
</dbReference>
<feature type="domain" description="HTH tetR-type" evidence="5">
    <location>
        <begin position="1"/>
        <end position="61"/>
    </location>
</feature>
<reference evidence="6 7" key="1">
    <citation type="submission" date="2014-11" db="EMBL/GenBank/DDBJ databases">
        <title>Draft genome sequence of Chelonobacter oris 1662T, associated with respiratory disease in Hermann's Tortoises.</title>
        <authorList>
            <person name="Kudirkiene E."/>
            <person name="Hansen M.J."/>
            <person name="Bojesen A.M."/>
        </authorList>
    </citation>
    <scope>NUCLEOTIDE SEQUENCE [LARGE SCALE GENOMIC DNA]</scope>
    <source>
        <strain evidence="6 7">1662</strain>
    </source>
</reference>
<dbReference type="PRINTS" id="PR00455">
    <property type="entry name" value="HTHTETR"/>
</dbReference>
<evidence type="ECO:0000313" key="7">
    <source>
        <dbReference type="Proteomes" id="UP000030380"/>
    </source>
</evidence>
<organism evidence="6 7">
    <name type="scientific">Chelonobacter oris</name>
    <dbReference type="NCBI Taxonomy" id="505317"/>
    <lineage>
        <taxon>Bacteria</taxon>
        <taxon>Pseudomonadati</taxon>
        <taxon>Pseudomonadota</taxon>
        <taxon>Gammaproteobacteria</taxon>
        <taxon>Pasteurellales</taxon>
        <taxon>Pasteurellaceae</taxon>
        <taxon>Chelonobacter</taxon>
    </lineage>
</organism>
<feature type="DNA-binding region" description="H-T-H motif" evidence="4">
    <location>
        <begin position="24"/>
        <end position="43"/>
    </location>
</feature>
<evidence type="ECO:0000256" key="1">
    <source>
        <dbReference type="ARBA" id="ARBA00023015"/>
    </source>
</evidence>
<dbReference type="PANTHER" id="PTHR47506">
    <property type="entry name" value="TRANSCRIPTIONAL REGULATORY PROTEIN"/>
    <property type="match status" value="1"/>
</dbReference>
<dbReference type="Proteomes" id="UP000030380">
    <property type="component" value="Unassembled WGS sequence"/>
</dbReference>
<keyword evidence="3" id="KW-0804">Transcription</keyword>
<dbReference type="RefSeq" id="WP_034615030.1">
    <property type="nucleotide sequence ID" value="NZ_JSUM01000010.1"/>
</dbReference>
<evidence type="ECO:0000256" key="3">
    <source>
        <dbReference type="ARBA" id="ARBA00023163"/>
    </source>
</evidence>
<dbReference type="SUPFAM" id="SSF48498">
    <property type="entry name" value="Tetracyclin repressor-like, C-terminal domain"/>
    <property type="match status" value="1"/>
</dbReference>
<proteinExistence type="predicted"/>
<dbReference type="InterPro" id="IPR001647">
    <property type="entry name" value="HTH_TetR"/>
</dbReference>
<dbReference type="FunFam" id="1.10.10.60:FF:000141">
    <property type="entry name" value="TetR family transcriptional regulator"/>
    <property type="match status" value="1"/>
</dbReference>
<dbReference type="STRING" id="505317.OA57_06325"/>
<dbReference type="PROSITE" id="PS50977">
    <property type="entry name" value="HTH_TETR_2"/>
    <property type="match status" value="1"/>
</dbReference>
<dbReference type="InterPro" id="IPR009057">
    <property type="entry name" value="Homeodomain-like_sf"/>
</dbReference>
<dbReference type="AlphaFoldDB" id="A0A0A3AM85"/>
<keyword evidence="1" id="KW-0805">Transcription regulation</keyword>
<evidence type="ECO:0000256" key="2">
    <source>
        <dbReference type="ARBA" id="ARBA00023125"/>
    </source>
</evidence>
<evidence type="ECO:0000259" key="5">
    <source>
        <dbReference type="PROSITE" id="PS50977"/>
    </source>
</evidence>
<evidence type="ECO:0000313" key="6">
    <source>
        <dbReference type="EMBL" id="KGQ70456.1"/>
    </source>
</evidence>
<dbReference type="OrthoDB" id="270177at2"/>
<dbReference type="EMBL" id="JSUM01000010">
    <property type="protein sequence ID" value="KGQ70456.1"/>
    <property type="molecule type" value="Genomic_DNA"/>
</dbReference>
<evidence type="ECO:0000256" key="4">
    <source>
        <dbReference type="PROSITE-ProRule" id="PRU00335"/>
    </source>
</evidence>
<keyword evidence="2 4" id="KW-0238">DNA-binding</keyword>
<dbReference type="Gene3D" id="1.10.357.10">
    <property type="entry name" value="Tetracycline Repressor, domain 2"/>
    <property type="match status" value="1"/>
</dbReference>
<dbReference type="InterPro" id="IPR036271">
    <property type="entry name" value="Tet_transcr_reg_TetR-rel_C_sf"/>
</dbReference>
<gene>
    <name evidence="6" type="ORF">OA57_06325</name>
</gene>
<dbReference type="SUPFAM" id="SSF46689">
    <property type="entry name" value="Homeodomain-like"/>
    <property type="match status" value="1"/>
</dbReference>
<sequence>MSKRQKLIESACRLFYQQGFHACGVEQLAQQAGITKRTLYSYFSSKEDLIVTTLTYRHQQFMTQMQAVLADYSVQETIEGYLFFLRQWILSENFYGCMFINACAEYAAAQTPAHRQATEHKQAVQAVLLARLQQAGFKQAESIAELLFISGEGVIVSAQTLGKEAVEQWLERLQQNLNYLAK</sequence>
<dbReference type="PANTHER" id="PTHR47506:SF3">
    <property type="entry name" value="HTH-TYPE TRANSCRIPTIONAL REGULATOR LMRA"/>
    <property type="match status" value="1"/>
</dbReference>
<keyword evidence="7" id="KW-1185">Reference proteome</keyword>
<dbReference type="GO" id="GO:0003677">
    <property type="term" value="F:DNA binding"/>
    <property type="evidence" value="ECO:0007669"/>
    <property type="project" value="UniProtKB-UniRule"/>
</dbReference>
<name>A0A0A3AM85_9PAST</name>
<protein>
    <recommendedName>
        <fullName evidence="5">HTH tetR-type domain-containing protein</fullName>
    </recommendedName>
</protein>
<comment type="caution">
    <text evidence="6">The sequence shown here is derived from an EMBL/GenBank/DDBJ whole genome shotgun (WGS) entry which is preliminary data.</text>
</comment>
<accession>A0A0A3AM85</accession>